<comment type="caution">
    <text evidence="2">The sequence shown here is derived from an EMBL/GenBank/DDBJ whole genome shotgun (WGS) entry which is preliminary data.</text>
</comment>
<evidence type="ECO:0000259" key="1">
    <source>
        <dbReference type="Pfam" id="PF13460"/>
    </source>
</evidence>
<dbReference type="InterPro" id="IPR036291">
    <property type="entry name" value="NAD(P)-bd_dom_sf"/>
</dbReference>
<dbReference type="CDD" id="cd05269">
    <property type="entry name" value="TMR_SDR_a"/>
    <property type="match status" value="1"/>
</dbReference>
<keyword evidence="3" id="KW-1185">Reference proteome</keyword>
<sequence>MKLLVTGATGQLGSLVVEALLKTVPADQLAVSVRDPKKAEHLQARGVDVRQADFTSPMSLAAAFAGIDKLLLISSSDGDRVAQHTAAIEAAKTAGVSFIVYTSAPNAQKSSFFLVNDHRATENAIIASGIPYSILRNNWYLENEAGSIKGAAVGAPWLTMGGSGKVGWALRQDYAEAAANVLAGTGHENKTYELAGKLITYDELAAITAEVLGKDVPVQHVDEDTYSEAMKAAGVPEPVIPFLVGVQTAIANGSLAVDSNDLEVLLGRKVTPLSQGIAEIVKG</sequence>
<dbReference type="PANTHER" id="PTHR47129">
    <property type="entry name" value="QUINONE OXIDOREDUCTASE 2"/>
    <property type="match status" value="1"/>
</dbReference>
<dbReference type="RefSeq" id="WP_210088267.1">
    <property type="nucleotide sequence ID" value="NZ_JAGGKG010000004.1"/>
</dbReference>
<organism evidence="2 3">
    <name type="scientific">Paenibacillus turicensis</name>
    <dbReference type="NCBI Taxonomy" id="160487"/>
    <lineage>
        <taxon>Bacteria</taxon>
        <taxon>Bacillati</taxon>
        <taxon>Bacillota</taxon>
        <taxon>Bacilli</taxon>
        <taxon>Bacillales</taxon>
        <taxon>Paenibacillaceae</taxon>
        <taxon>Paenibacillus</taxon>
    </lineage>
</organism>
<dbReference type="InterPro" id="IPR016040">
    <property type="entry name" value="NAD(P)-bd_dom"/>
</dbReference>
<dbReference type="Gene3D" id="3.40.50.720">
    <property type="entry name" value="NAD(P)-binding Rossmann-like Domain"/>
    <property type="match status" value="1"/>
</dbReference>
<keyword evidence="2" id="KW-0560">Oxidoreductase</keyword>
<evidence type="ECO:0000313" key="2">
    <source>
        <dbReference type="EMBL" id="MBP1904590.1"/>
    </source>
</evidence>
<dbReference type="SUPFAM" id="SSF51735">
    <property type="entry name" value="NAD(P)-binding Rossmann-fold domains"/>
    <property type="match status" value="1"/>
</dbReference>
<proteinExistence type="predicted"/>
<dbReference type="GO" id="GO:0003955">
    <property type="term" value="F:NAD(P)H dehydrogenase (quinone) activity"/>
    <property type="evidence" value="ECO:0007669"/>
    <property type="project" value="UniProtKB-EC"/>
</dbReference>
<dbReference type="Proteomes" id="UP001519272">
    <property type="component" value="Unassembled WGS sequence"/>
</dbReference>
<accession>A0ABS4FPT8</accession>
<gene>
    <name evidence="2" type="ORF">J2Z32_001213</name>
</gene>
<protein>
    <submittedName>
        <fullName evidence="2">NAD(P)H dehydrogenase (Quinone)</fullName>
        <ecNumber evidence="2">1.6.5.2</ecNumber>
    </submittedName>
</protein>
<dbReference type="InterPro" id="IPR052718">
    <property type="entry name" value="NmrA-type_oxidoreductase"/>
</dbReference>
<reference evidence="2 3" key="1">
    <citation type="submission" date="2021-03" db="EMBL/GenBank/DDBJ databases">
        <title>Genomic Encyclopedia of Type Strains, Phase IV (KMG-IV): sequencing the most valuable type-strain genomes for metagenomic binning, comparative biology and taxonomic classification.</title>
        <authorList>
            <person name="Goeker M."/>
        </authorList>
    </citation>
    <scope>NUCLEOTIDE SEQUENCE [LARGE SCALE GENOMIC DNA]</scope>
    <source>
        <strain evidence="2 3">DSM 14349</strain>
    </source>
</reference>
<name>A0ABS4FPT8_9BACL</name>
<dbReference type="EC" id="1.6.5.2" evidence="2"/>
<evidence type="ECO:0000313" key="3">
    <source>
        <dbReference type="Proteomes" id="UP001519272"/>
    </source>
</evidence>
<dbReference type="PANTHER" id="PTHR47129:SF1">
    <property type="entry name" value="NMRA-LIKE DOMAIN-CONTAINING PROTEIN"/>
    <property type="match status" value="1"/>
</dbReference>
<dbReference type="Pfam" id="PF13460">
    <property type="entry name" value="NAD_binding_10"/>
    <property type="match status" value="1"/>
</dbReference>
<dbReference type="Gene3D" id="3.90.25.10">
    <property type="entry name" value="UDP-galactose 4-epimerase, domain 1"/>
    <property type="match status" value="1"/>
</dbReference>
<dbReference type="EMBL" id="JAGGKG010000004">
    <property type="protein sequence ID" value="MBP1904590.1"/>
    <property type="molecule type" value="Genomic_DNA"/>
</dbReference>
<feature type="domain" description="NAD(P)-binding" evidence="1">
    <location>
        <begin position="7"/>
        <end position="149"/>
    </location>
</feature>